<evidence type="ECO:0000256" key="1">
    <source>
        <dbReference type="SAM" id="MobiDB-lite"/>
    </source>
</evidence>
<feature type="region of interest" description="Disordered" evidence="1">
    <location>
        <begin position="1"/>
        <end position="62"/>
    </location>
</feature>
<reference evidence="2 3" key="1">
    <citation type="submission" date="2020-06" db="EMBL/GenBank/DDBJ databases">
        <title>Description of novel acetic acid bacteria.</title>
        <authorList>
            <person name="Sombolestani A."/>
        </authorList>
    </citation>
    <scope>NUCLEOTIDE SEQUENCE [LARGE SCALE GENOMIC DNA]</scope>
    <source>
        <strain evidence="2 3">LMG 27010</strain>
    </source>
</reference>
<feature type="region of interest" description="Disordered" evidence="1">
    <location>
        <begin position="91"/>
        <end position="134"/>
    </location>
</feature>
<dbReference type="Proteomes" id="UP000585665">
    <property type="component" value="Unassembled WGS sequence"/>
</dbReference>
<protein>
    <submittedName>
        <fullName evidence="2">Uncharacterized protein</fullName>
    </submittedName>
</protein>
<dbReference type="EMBL" id="JABXXR010000007">
    <property type="protein sequence ID" value="NVN39348.1"/>
    <property type="molecule type" value="Genomic_DNA"/>
</dbReference>
<name>A0A850P5Z0_9PROT</name>
<feature type="compositionally biased region" description="Basic and acidic residues" evidence="1">
    <location>
        <begin position="42"/>
        <end position="61"/>
    </location>
</feature>
<feature type="compositionally biased region" description="Low complexity" evidence="1">
    <location>
        <begin position="228"/>
        <end position="262"/>
    </location>
</feature>
<feature type="region of interest" description="Disordered" evidence="1">
    <location>
        <begin position="228"/>
        <end position="263"/>
    </location>
</feature>
<dbReference type="AlphaFoldDB" id="A0A850P5Z0"/>
<sequence>MSETLETPAVVATDAPADRYAGVEFGSTTPETAGETPPAPADETKPEPQAEAPKEPDEPKWYVKRIGSITAKYKAEAEQRAALEQELEQYRRTLATQRGETQPEPELTPDQIRQQERDKLAAESAERQRAQAFGETTKRVADSLAAAHGSAAVTAATQSLVSRAGMDFANPTHRQVIEDISELQNAGAVYYALANDPDAASELFEAPERKQFAMLHKFAASIEEKAPAPVVADPAPKTQQISRAPAPVAAASGSGRAVSSRSIYDSDLSPEEYIKLRSKK</sequence>
<comment type="caution">
    <text evidence="2">The sequence shown here is derived from an EMBL/GenBank/DDBJ whole genome shotgun (WGS) entry which is preliminary data.</text>
</comment>
<dbReference type="RefSeq" id="WP_176612367.1">
    <property type="nucleotide sequence ID" value="NZ_JABXXR010000007.1"/>
</dbReference>
<gene>
    <name evidence="2" type="ORF">HUK82_02045</name>
</gene>
<feature type="compositionally biased region" description="Basic and acidic residues" evidence="1">
    <location>
        <begin position="113"/>
        <end position="129"/>
    </location>
</feature>
<keyword evidence="3" id="KW-1185">Reference proteome</keyword>
<evidence type="ECO:0000313" key="3">
    <source>
        <dbReference type="Proteomes" id="UP000585665"/>
    </source>
</evidence>
<proteinExistence type="predicted"/>
<organism evidence="2 3">
    <name type="scientific">Ameyamaea chiangmaiensis</name>
    <dbReference type="NCBI Taxonomy" id="442969"/>
    <lineage>
        <taxon>Bacteria</taxon>
        <taxon>Pseudomonadati</taxon>
        <taxon>Pseudomonadota</taxon>
        <taxon>Alphaproteobacteria</taxon>
        <taxon>Acetobacterales</taxon>
        <taxon>Acetobacteraceae</taxon>
        <taxon>Ameyamaea</taxon>
    </lineage>
</organism>
<accession>A0A850P5Z0</accession>
<evidence type="ECO:0000313" key="2">
    <source>
        <dbReference type="EMBL" id="NVN39348.1"/>
    </source>
</evidence>